<dbReference type="InterPro" id="IPR000515">
    <property type="entry name" value="MetI-like"/>
</dbReference>
<dbReference type="SUPFAM" id="SSF161098">
    <property type="entry name" value="MetI-like"/>
    <property type="match status" value="1"/>
</dbReference>
<dbReference type="Proteomes" id="UP000268291">
    <property type="component" value="Unassembled WGS sequence"/>
</dbReference>
<feature type="transmembrane region" description="Helical" evidence="7">
    <location>
        <begin position="197"/>
        <end position="217"/>
    </location>
</feature>
<evidence type="ECO:0000259" key="9">
    <source>
        <dbReference type="PROSITE" id="PS50928"/>
    </source>
</evidence>
<evidence type="ECO:0000313" key="13">
    <source>
        <dbReference type="Proteomes" id="UP000268291"/>
    </source>
</evidence>
<proteinExistence type="inferred from homology"/>
<dbReference type="AlphaFoldDB" id="A0A2P8GUT1"/>
<feature type="region of interest" description="Disordered" evidence="8">
    <location>
        <begin position="1"/>
        <end position="46"/>
    </location>
</feature>
<name>A0A2P8GUT1_9MICO</name>
<feature type="compositionally biased region" description="Basic and acidic residues" evidence="8">
    <location>
        <begin position="1"/>
        <end position="10"/>
    </location>
</feature>
<dbReference type="InterPro" id="IPR035906">
    <property type="entry name" value="MetI-like_sf"/>
</dbReference>
<dbReference type="PANTHER" id="PTHR43744:SF12">
    <property type="entry name" value="ABC TRANSPORTER PERMEASE PROTEIN MG189-RELATED"/>
    <property type="match status" value="1"/>
</dbReference>
<feature type="transmembrane region" description="Helical" evidence="7">
    <location>
        <begin position="155"/>
        <end position="177"/>
    </location>
</feature>
<dbReference type="GO" id="GO:0005886">
    <property type="term" value="C:plasma membrane"/>
    <property type="evidence" value="ECO:0007669"/>
    <property type="project" value="UniProtKB-SubCell"/>
</dbReference>
<keyword evidence="4 7" id="KW-0812">Transmembrane</keyword>
<protein>
    <submittedName>
        <fullName evidence="10">Carbohydrate ABC transporter membrane protein 2 (CUT1 family)</fullName>
    </submittedName>
    <submittedName>
        <fullName evidence="11">Carbohydrate ABC transporter permease</fullName>
    </submittedName>
</protein>
<evidence type="ECO:0000256" key="2">
    <source>
        <dbReference type="ARBA" id="ARBA00022448"/>
    </source>
</evidence>
<keyword evidence="2 7" id="KW-0813">Transport</keyword>
<evidence type="ECO:0000256" key="8">
    <source>
        <dbReference type="SAM" id="MobiDB-lite"/>
    </source>
</evidence>
<keyword evidence="13" id="KW-1185">Reference proteome</keyword>
<comment type="similarity">
    <text evidence="7">Belongs to the binding-protein-dependent transport system permease family.</text>
</comment>
<dbReference type="GO" id="GO:0055085">
    <property type="term" value="P:transmembrane transport"/>
    <property type="evidence" value="ECO:0007669"/>
    <property type="project" value="InterPro"/>
</dbReference>
<evidence type="ECO:0000256" key="3">
    <source>
        <dbReference type="ARBA" id="ARBA00022475"/>
    </source>
</evidence>
<evidence type="ECO:0000313" key="11">
    <source>
        <dbReference type="EMBL" id="RUQ87684.1"/>
    </source>
</evidence>
<dbReference type="PANTHER" id="PTHR43744">
    <property type="entry name" value="ABC TRANSPORTER PERMEASE PROTEIN MG189-RELATED-RELATED"/>
    <property type="match status" value="1"/>
</dbReference>
<evidence type="ECO:0000256" key="5">
    <source>
        <dbReference type="ARBA" id="ARBA00022989"/>
    </source>
</evidence>
<keyword evidence="3" id="KW-1003">Cell membrane</keyword>
<dbReference type="OrthoDB" id="2063054at2"/>
<comment type="subcellular location">
    <subcellularLocation>
        <location evidence="1 7">Cell membrane</location>
        <topology evidence="1 7">Multi-pass membrane protein</topology>
    </subcellularLocation>
</comment>
<dbReference type="CDD" id="cd06261">
    <property type="entry name" value="TM_PBP2"/>
    <property type="match status" value="1"/>
</dbReference>
<feature type="domain" description="ABC transmembrane type-1" evidence="9">
    <location>
        <begin position="118"/>
        <end position="321"/>
    </location>
</feature>
<gene>
    <name evidence="10" type="ORF">CLV49_1331</name>
    <name evidence="11" type="ORF">ELQ93_12545</name>
</gene>
<dbReference type="RefSeq" id="WP_106562835.1">
    <property type="nucleotide sequence ID" value="NZ_PYAU01000001.1"/>
</dbReference>
<feature type="transmembrane region" description="Helical" evidence="7">
    <location>
        <begin position="300"/>
        <end position="321"/>
    </location>
</feature>
<dbReference type="EMBL" id="PYAU01000001">
    <property type="protein sequence ID" value="PSL37724.1"/>
    <property type="molecule type" value="Genomic_DNA"/>
</dbReference>
<dbReference type="Proteomes" id="UP000241203">
    <property type="component" value="Unassembled WGS sequence"/>
</dbReference>
<reference evidence="10 12" key="1">
    <citation type="submission" date="2018-03" db="EMBL/GenBank/DDBJ databases">
        <title>Genomic Encyclopedia of Archaeal and Bacterial Type Strains, Phase II (KMG-II): from individual species to whole genera.</title>
        <authorList>
            <person name="Goeker M."/>
        </authorList>
    </citation>
    <scope>NUCLEOTIDE SEQUENCE [LARGE SCALE GENOMIC DNA]</scope>
    <source>
        <strain evidence="10 12">DSM 21548</strain>
    </source>
</reference>
<accession>A0A2P8GUT1</accession>
<reference evidence="11 13" key="2">
    <citation type="submission" date="2018-12" db="EMBL/GenBank/DDBJ databases">
        <authorList>
            <person name="hu s."/>
            <person name="Xu Y."/>
            <person name="Xu B."/>
            <person name="Li F."/>
        </authorList>
    </citation>
    <scope>NUCLEOTIDE SEQUENCE [LARGE SCALE GENOMIC DNA]</scope>
    <source>
        <strain evidence="11 13">KSW2-17</strain>
    </source>
</reference>
<sequence>MTAIDSEKVRTTTTTTTTTTGAGASAAASARRTPTPTPVSEIRARRPQSARSRIGTIVWYVAVTVLSVITIAPLVWTLSTSLKPATEILAGALNLIPSNPTLDNYLSVFEDVPFGRYFVNSLILGGGGAITNVFFGSLGGYALAKLQFRGRAGVFALFLSSLMIPGIVTMIPTFLILRGFPLFGGNDLFGQGGLGLLNTYAAVIVPGAAGAFAVFFMKQFFETLPDELGEAARIDGASEFRIFAQVYFPLAKAGMAVLAILSFQAGWNNFLWPLIVLNNPDMMTVQVGLSSFVTNYETSFGPLMAGTVVASLPVLVIFIVAQRYIIEGVAHAGGK</sequence>
<evidence type="ECO:0000256" key="1">
    <source>
        <dbReference type="ARBA" id="ARBA00004651"/>
    </source>
</evidence>
<dbReference type="Pfam" id="PF00528">
    <property type="entry name" value="BPD_transp_1"/>
    <property type="match status" value="1"/>
</dbReference>
<evidence type="ECO:0000256" key="7">
    <source>
        <dbReference type="RuleBase" id="RU363032"/>
    </source>
</evidence>
<feature type="transmembrane region" description="Helical" evidence="7">
    <location>
        <begin position="117"/>
        <end position="143"/>
    </location>
</feature>
<keyword evidence="6 7" id="KW-0472">Membrane</keyword>
<dbReference type="PROSITE" id="PS50928">
    <property type="entry name" value="ABC_TM1"/>
    <property type="match status" value="1"/>
</dbReference>
<dbReference type="EMBL" id="RZGY01000001">
    <property type="protein sequence ID" value="RUQ87684.1"/>
    <property type="molecule type" value="Genomic_DNA"/>
</dbReference>
<evidence type="ECO:0000256" key="4">
    <source>
        <dbReference type="ARBA" id="ARBA00022692"/>
    </source>
</evidence>
<organism evidence="10 12">
    <name type="scientific">Labedella gwakjiensis</name>
    <dbReference type="NCBI Taxonomy" id="390269"/>
    <lineage>
        <taxon>Bacteria</taxon>
        <taxon>Bacillati</taxon>
        <taxon>Actinomycetota</taxon>
        <taxon>Actinomycetes</taxon>
        <taxon>Micrococcales</taxon>
        <taxon>Microbacteriaceae</taxon>
        <taxon>Labedella</taxon>
    </lineage>
</organism>
<evidence type="ECO:0000256" key="6">
    <source>
        <dbReference type="ARBA" id="ARBA00023136"/>
    </source>
</evidence>
<comment type="caution">
    <text evidence="10">The sequence shown here is derived from an EMBL/GenBank/DDBJ whole genome shotgun (WGS) entry which is preliminary data.</text>
</comment>
<feature type="transmembrane region" description="Helical" evidence="7">
    <location>
        <begin position="246"/>
        <end position="267"/>
    </location>
</feature>
<evidence type="ECO:0000313" key="12">
    <source>
        <dbReference type="Proteomes" id="UP000241203"/>
    </source>
</evidence>
<feature type="compositionally biased region" description="Low complexity" evidence="8">
    <location>
        <begin position="11"/>
        <end position="34"/>
    </location>
</feature>
<feature type="transmembrane region" description="Helical" evidence="7">
    <location>
        <begin position="54"/>
        <end position="76"/>
    </location>
</feature>
<keyword evidence="5 7" id="KW-1133">Transmembrane helix</keyword>
<dbReference type="Gene3D" id="1.10.3720.10">
    <property type="entry name" value="MetI-like"/>
    <property type="match status" value="1"/>
</dbReference>
<evidence type="ECO:0000313" key="10">
    <source>
        <dbReference type="EMBL" id="PSL37724.1"/>
    </source>
</evidence>